<sequence length="167" mass="17125">MLGYILSETRGEADRLLASLAERLRAEGHVVAGIVQSRAPTEGAHPCDMELAVLPRGPALEISQKLGGGSRGCRLDPGSLEAAAEAVTLRLREGADVLILNKFGAQECAGRGFAPVLALALEQGIPVLTAVNARNLDGFLSFAGGLGSQVEAGGAALDDWLRGALAG</sequence>
<dbReference type="AlphaFoldDB" id="A0AAW9SF29"/>
<dbReference type="Pfam" id="PF10649">
    <property type="entry name" value="DUF2478"/>
    <property type="match status" value="1"/>
</dbReference>
<dbReference type="EMBL" id="JBDNCH010000004">
    <property type="protein sequence ID" value="MEN9063461.1"/>
    <property type="molecule type" value="Genomic_DNA"/>
</dbReference>
<gene>
    <name evidence="1" type="ORF">ABFB10_23115</name>
</gene>
<evidence type="ECO:0000313" key="1">
    <source>
        <dbReference type="EMBL" id="MEN9063461.1"/>
    </source>
</evidence>
<name>A0AAW9SF29_9RHOB</name>
<organism evidence="1 2">
    <name type="scientific">Ponticoccus litoralis</name>
    <dbReference type="NCBI Taxonomy" id="422297"/>
    <lineage>
        <taxon>Bacteria</taxon>
        <taxon>Pseudomonadati</taxon>
        <taxon>Pseudomonadota</taxon>
        <taxon>Alphaproteobacteria</taxon>
        <taxon>Rhodobacterales</taxon>
        <taxon>Roseobacteraceae</taxon>
        <taxon>Ponticoccus</taxon>
    </lineage>
</organism>
<comment type="caution">
    <text evidence="1">The sequence shown here is derived from an EMBL/GenBank/DDBJ whole genome shotgun (WGS) entry which is preliminary data.</text>
</comment>
<dbReference type="InterPro" id="IPR018912">
    <property type="entry name" value="DUF2478"/>
</dbReference>
<accession>A0AAW9SF29</accession>
<dbReference type="RefSeq" id="WP_347168539.1">
    <property type="nucleotide sequence ID" value="NZ_JBDNCH010000004.1"/>
</dbReference>
<protein>
    <submittedName>
        <fullName evidence="1">DUF2478 domain-containing protein</fullName>
    </submittedName>
</protein>
<evidence type="ECO:0000313" key="2">
    <source>
        <dbReference type="Proteomes" id="UP001428774"/>
    </source>
</evidence>
<keyword evidence="2" id="KW-1185">Reference proteome</keyword>
<dbReference type="Proteomes" id="UP001428774">
    <property type="component" value="Unassembled WGS sequence"/>
</dbReference>
<proteinExistence type="predicted"/>
<reference evidence="1 2" key="1">
    <citation type="submission" date="2024-05" db="EMBL/GenBank/DDBJ databases">
        <title>Genome sequence of Ponticoccus litoralis KCCM 90028.</title>
        <authorList>
            <person name="Kim J.M."/>
            <person name="Lee J.K."/>
            <person name="Choi B.J."/>
            <person name="Bayburt H."/>
            <person name="Baek J.H."/>
            <person name="Jeon C.O."/>
        </authorList>
    </citation>
    <scope>NUCLEOTIDE SEQUENCE [LARGE SCALE GENOMIC DNA]</scope>
    <source>
        <strain evidence="1 2">KCCM 90028</strain>
    </source>
</reference>